<dbReference type="AlphaFoldDB" id="A0AA90NQY3"/>
<reference evidence="2" key="1">
    <citation type="submission" date="2023-07" db="EMBL/GenBank/DDBJ databases">
        <title>Murine gut Bacillus species.</title>
        <authorList>
            <person name="Gutman E."/>
            <person name="Hashuel R."/>
            <person name="Litvak Y."/>
        </authorList>
    </citation>
    <scope>NUCLEOTIDE SEQUENCE</scope>
    <source>
        <strain evidence="2">RU283</strain>
    </source>
</reference>
<organism evidence="2 3">
    <name type="scientific">Peribacillus simplex</name>
    <dbReference type="NCBI Taxonomy" id="1478"/>
    <lineage>
        <taxon>Bacteria</taxon>
        <taxon>Bacillati</taxon>
        <taxon>Bacillota</taxon>
        <taxon>Bacilli</taxon>
        <taxon>Bacillales</taxon>
        <taxon>Bacillaceae</taxon>
        <taxon>Peribacillus</taxon>
    </lineage>
</organism>
<comment type="caution">
    <text evidence="2">The sequence shown here is derived from an EMBL/GenBank/DDBJ whole genome shotgun (WGS) entry which is preliminary data.</text>
</comment>
<dbReference type="Proteomes" id="UP001178277">
    <property type="component" value="Unassembled WGS sequence"/>
</dbReference>
<dbReference type="EMBL" id="JAUUTP010000005">
    <property type="protein sequence ID" value="MDP1418240.1"/>
    <property type="molecule type" value="Genomic_DNA"/>
</dbReference>
<gene>
    <name evidence="2" type="ORF">Q8G35_07435</name>
</gene>
<evidence type="ECO:0000313" key="3">
    <source>
        <dbReference type="Proteomes" id="UP001178277"/>
    </source>
</evidence>
<proteinExistence type="predicted"/>
<evidence type="ECO:0000256" key="1">
    <source>
        <dbReference type="SAM" id="Coils"/>
    </source>
</evidence>
<keyword evidence="1" id="KW-0175">Coiled coil</keyword>
<feature type="coiled-coil region" evidence="1">
    <location>
        <begin position="4"/>
        <end position="31"/>
    </location>
</feature>
<accession>A0AA90NQY3</accession>
<protein>
    <submittedName>
        <fullName evidence="2">Uncharacterized protein</fullName>
    </submittedName>
</protein>
<sequence>MDQDSKAIQELQELKQKVSHLEDLITEQANKKDCDCKVVSFLNGQRIISFMNSSISSHSRLENKEIVSTGIPNSLFSA</sequence>
<evidence type="ECO:0000313" key="2">
    <source>
        <dbReference type="EMBL" id="MDP1418240.1"/>
    </source>
</evidence>
<name>A0AA90NQY3_9BACI</name>